<feature type="region of interest" description="Disordered" evidence="1">
    <location>
        <begin position="233"/>
        <end position="277"/>
    </location>
</feature>
<accession>A0ABM0UA44</accession>
<feature type="compositionally biased region" description="Acidic residues" evidence="1">
    <location>
        <begin position="45"/>
        <end position="58"/>
    </location>
</feature>
<feature type="region of interest" description="Disordered" evidence="1">
    <location>
        <begin position="1"/>
        <end position="102"/>
    </location>
</feature>
<dbReference type="RefSeq" id="XP_010438158.1">
    <property type="nucleotide sequence ID" value="XM_010439856.2"/>
</dbReference>
<dbReference type="InterPro" id="IPR006525">
    <property type="entry name" value="Cystatin-related_pln"/>
</dbReference>
<keyword evidence="2" id="KW-1185">Reference proteome</keyword>
<organism evidence="2 3">
    <name type="scientific">Camelina sativa</name>
    <name type="common">False flax</name>
    <name type="synonym">Myagrum sativum</name>
    <dbReference type="NCBI Taxonomy" id="90675"/>
    <lineage>
        <taxon>Eukaryota</taxon>
        <taxon>Viridiplantae</taxon>
        <taxon>Streptophyta</taxon>
        <taxon>Embryophyta</taxon>
        <taxon>Tracheophyta</taxon>
        <taxon>Spermatophyta</taxon>
        <taxon>Magnoliopsida</taxon>
        <taxon>eudicotyledons</taxon>
        <taxon>Gunneridae</taxon>
        <taxon>Pentapetalae</taxon>
        <taxon>rosids</taxon>
        <taxon>malvids</taxon>
        <taxon>Brassicales</taxon>
        <taxon>Brassicaceae</taxon>
        <taxon>Camelineae</taxon>
        <taxon>Camelina</taxon>
    </lineage>
</organism>
<feature type="compositionally biased region" description="Basic and acidic residues" evidence="1">
    <location>
        <begin position="88"/>
        <end position="97"/>
    </location>
</feature>
<sequence>MDPQSISVDENWKANPMELSEEIRSTGSRKRKAEDDGGSQQSPLDDFDDDDDMVEYDEEKGGGGGEESDVSSREEGQEWDVDSFDDGFDYRPKRNLDPNDELGQKMHRYRYQMYRSKGFDVDGANYPGNIFYRPLVPIDLDKPFTYLGCQCQHTGRAFMQTMVDLALERYNTVKGSTVTCEYIVRVVVSEVSGLKSYINFMARVIPGGDLVEYQAKTEKRIYQRKAHVIFCRPAPKPKDPTDDDFVYTDTSSSDDVDSDASSRGSGQEWDVDSLDDQPDYKLPRVRIFFG</sequence>
<evidence type="ECO:0000256" key="1">
    <source>
        <dbReference type="SAM" id="MobiDB-lite"/>
    </source>
</evidence>
<protein>
    <submittedName>
        <fullName evidence="3">Uncharacterized protein LOC104721757</fullName>
    </submittedName>
</protein>
<evidence type="ECO:0000313" key="3">
    <source>
        <dbReference type="RefSeq" id="XP_010438158.1"/>
    </source>
</evidence>
<reference evidence="2" key="1">
    <citation type="journal article" date="2014" name="Nat. Commun.">
        <title>The emerging biofuel crop Camelina sativa retains a highly undifferentiated hexaploid genome structure.</title>
        <authorList>
            <person name="Kagale S."/>
            <person name="Koh C."/>
            <person name="Nixon J."/>
            <person name="Bollina V."/>
            <person name="Clarke W.E."/>
            <person name="Tuteja R."/>
            <person name="Spillane C."/>
            <person name="Robinson S.J."/>
            <person name="Links M.G."/>
            <person name="Clarke C."/>
            <person name="Higgins E.E."/>
            <person name="Huebert T."/>
            <person name="Sharpe A.G."/>
            <person name="Parkin I.A."/>
        </authorList>
    </citation>
    <scope>NUCLEOTIDE SEQUENCE [LARGE SCALE GENOMIC DNA]</scope>
    <source>
        <strain evidence="2">cv. DH55</strain>
    </source>
</reference>
<dbReference type="NCBIfam" id="TIGR01638">
    <property type="entry name" value="Atha_cystat_rel"/>
    <property type="match status" value="1"/>
</dbReference>
<reference evidence="3" key="2">
    <citation type="submission" date="2025-08" db="UniProtKB">
        <authorList>
            <consortium name="RefSeq"/>
        </authorList>
    </citation>
    <scope>IDENTIFICATION</scope>
    <source>
        <tissue evidence="3">Leaf</tissue>
    </source>
</reference>
<dbReference type="GeneID" id="104721757"/>
<dbReference type="PANTHER" id="PTHR31228">
    <property type="entry name" value="CYSTATIN/MONELLIN SUPERFAMILY PROTEIN"/>
    <property type="match status" value="1"/>
</dbReference>
<name>A0ABM0UA44_CAMSA</name>
<gene>
    <name evidence="3" type="primary">LOC104721757</name>
</gene>
<feature type="compositionally biased region" description="Acidic residues" evidence="1">
    <location>
        <begin position="77"/>
        <end position="87"/>
    </location>
</feature>
<dbReference type="Proteomes" id="UP000694864">
    <property type="component" value="Chromosome 1"/>
</dbReference>
<evidence type="ECO:0000313" key="2">
    <source>
        <dbReference type="Proteomes" id="UP000694864"/>
    </source>
</evidence>
<proteinExistence type="predicted"/>
<feature type="compositionally biased region" description="Acidic residues" evidence="1">
    <location>
        <begin position="241"/>
        <end position="258"/>
    </location>
</feature>
<dbReference type="PANTHER" id="PTHR31228:SF35">
    <property type="entry name" value="CYSTATIN DOMAIN-CONTAINING PROTEIN"/>
    <property type="match status" value="1"/>
</dbReference>